<reference evidence="11 12" key="1">
    <citation type="submission" date="2016-10" db="EMBL/GenBank/DDBJ databases">
        <authorList>
            <person name="de Groot N.N."/>
        </authorList>
    </citation>
    <scope>NUCLEOTIDE SEQUENCE [LARGE SCALE GENOMIC DNA]</scope>
    <source>
        <strain evidence="11 12">DSM 18979</strain>
    </source>
</reference>
<dbReference type="GO" id="GO:0005886">
    <property type="term" value="C:plasma membrane"/>
    <property type="evidence" value="ECO:0007669"/>
    <property type="project" value="UniProtKB-SubCell"/>
</dbReference>
<keyword evidence="4" id="KW-0997">Cell inner membrane</keyword>
<evidence type="ECO:0000256" key="9">
    <source>
        <dbReference type="SAM" id="Phobius"/>
    </source>
</evidence>
<proteinExistence type="inferred from homology"/>
<feature type="transmembrane region" description="Helical" evidence="9">
    <location>
        <begin position="42"/>
        <end position="60"/>
    </location>
</feature>
<dbReference type="PANTHER" id="PTHR35011:SF2">
    <property type="entry name" value="2,3-DIKETO-L-GULONATE TRAP TRANSPORTER SMALL PERMEASE PROTEIN YIAM"/>
    <property type="match status" value="1"/>
</dbReference>
<comment type="similarity">
    <text evidence="8">Belongs to the TRAP transporter small permease family.</text>
</comment>
<dbReference type="PANTHER" id="PTHR35011">
    <property type="entry name" value="2,3-DIKETO-L-GULONATE TRAP TRANSPORTER SMALL PERMEASE PROTEIN YIAM"/>
    <property type="match status" value="1"/>
</dbReference>
<evidence type="ECO:0000256" key="3">
    <source>
        <dbReference type="ARBA" id="ARBA00022475"/>
    </source>
</evidence>
<accession>A0A1I0G8Y9</accession>
<organism evidence="11 12">
    <name type="scientific">Natronincola peptidivorans</name>
    <dbReference type="NCBI Taxonomy" id="426128"/>
    <lineage>
        <taxon>Bacteria</taxon>
        <taxon>Bacillati</taxon>
        <taxon>Bacillota</taxon>
        <taxon>Clostridia</taxon>
        <taxon>Peptostreptococcales</taxon>
        <taxon>Natronincolaceae</taxon>
        <taxon>Natronincola</taxon>
    </lineage>
</organism>
<dbReference type="AlphaFoldDB" id="A0A1I0G8Y9"/>
<evidence type="ECO:0000259" key="10">
    <source>
        <dbReference type="Pfam" id="PF04290"/>
    </source>
</evidence>
<evidence type="ECO:0000256" key="8">
    <source>
        <dbReference type="ARBA" id="ARBA00038436"/>
    </source>
</evidence>
<keyword evidence="7 9" id="KW-0472">Membrane</keyword>
<evidence type="ECO:0000313" key="12">
    <source>
        <dbReference type="Proteomes" id="UP000199568"/>
    </source>
</evidence>
<feature type="domain" description="Tripartite ATP-independent periplasmic transporters DctQ component" evidence="10">
    <location>
        <begin position="21"/>
        <end position="149"/>
    </location>
</feature>
<keyword evidence="12" id="KW-1185">Reference proteome</keyword>
<sequence length="176" mass="20543">MGKYIEKVQLVLGVLCLSVFFIAILIQVFSRYLGIPVIWTEEVANFSFIWAVFMGASIMVRSKSHFRFNLMSQKLKGKPKVILEMFINGLLLAFNLFISYYGILVVRTFWNYRWVTFPNIKMGYTWMILPIMGITMSIYIIEHIIENIQQLRGIKPITEETTVEDLIEEIIEEEGV</sequence>
<gene>
    <name evidence="11" type="ORF">SAMN05660297_03081</name>
</gene>
<dbReference type="InterPro" id="IPR007387">
    <property type="entry name" value="TRAP_DctQ"/>
</dbReference>
<evidence type="ECO:0000256" key="5">
    <source>
        <dbReference type="ARBA" id="ARBA00022692"/>
    </source>
</evidence>
<evidence type="ECO:0000313" key="11">
    <source>
        <dbReference type="EMBL" id="SET66381.1"/>
    </source>
</evidence>
<keyword evidence="5 9" id="KW-0812">Transmembrane</keyword>
<dbReference type="GO" id="GO:0015740">
    <property type="term" value="P:C4-dicarboxylate transport"/>
    <property type="evidence" value="ECO:0007669"/>
    <property type="project" value="TreeGrafter"/>
</dbReference>
<keyword evidence="3" id="KW-1003">Cell membrane</keyword>
<dbReference type="Proteomes" id="UP000199568">
    <property type="component" value="Unassembled WGS sequence"/>
</dbReference>
<evidence type="ECO:0000256" key="6">
    <source>
        <dbReference type="ARBA" id="ARBA00022989"/>
    </source>
</evidence>
<dbReference type="EMBL" id="FOHU01000018">
    <property type="protein sequence ID" value="SET66381.1"/>
    <property type="molecule type" value="Genomic_DNA"/>
</dbReference>
<dbReference type="InterPro" id="IPR055348">
    <property type="entry name" value="DctQ"/>
</dbReference>
<dbReference type="Pfam" id="PF04290">
    <property type="entry name" value="DctQ"/>
    <property type="match status" value="1"/>
</dbReference>
<dbReference type="OrthoDB" id="45144at2"/>
<name>A0A1I0G8Y9_9FIRM</name>
<dbReference type="STRING" id="426128.SAMN05660297_03081"/>
<keyword evidence="6 9" id="KW-1133">Transmembrane helix</keyword>
<evidence type="ECO:0000256" key="2">
    <source>
        <dbReference type="ARBA" id="ARBA00022448"/>
    </source>
</evidence>
<dbReference type="RefSeq" id="WP_090446102.1">
    <property type="nucleotide sequence ID" value="NZ_FOHU01000018.1"/>
</dbReference>
<feature type="transmembrane region" description="Helical" evidence="9">
    <location>
        <begin position="81"/>
        <end position="103"/>
    </location>
</feature>
<dbReference type="GO" id="GO:0022857">
    <property type="term" value="F:transmembrane transporter activity"/>
    <property type="evidence" value="ECO:0007669"/>
    <property type="project" value="TreeGrafter"/>
</dbReference>
<protein>
    <submittedName>
        <fullName evidence="11">TRAP-type C4-dicarboxylate transport system, small permease component</fullName>
    </submittedName>
</protein>
<evidence type="ECO:0000256" key="4">
    <source>
        <dbReference type="ARBA" id="ARBA00022519"/>
    </source>
</evidence>
<evidence type="ECO:0000256" key="7">
    <source>
        <dbReference type="ARBA" id="ARBA00023136"/>
    </source>
</evidence>
<evidence type="ECO:0000256" key="1">
    <source>
        <dbReference type="ARBA" id="ARBA00004429"/>
    </source>
</evidence>
<keyword evidence="2" id="KW-0813">Transport</keyword>
<feature type="transmembrane region" description="Helical" evidence="9">
    <location>
        <begin position="123"/>
        <end position="145"/>
    </location>
</feature>
<feature type="transmembrane region" description="Helical" evidence="9">
    <location>
        <begin position="12"/>
        <end position="30"/>
    </location>
</feature>
<comment type="subcellular location">
    <subcellularLocation>
        <location evidence="1">Cell inner membrane</location>
        <topology evidence="1">Multi-pass membrane protein</topology>
    </subcellularLocation>
</comment>